<name>A0AAP0NJI2_9MAGN</name>
<organism evidence="2 3">
    <name type="scientific">Stephania japonica</name>
    <dbReference type="NCBI Taxonomy" id="461633"/>
    <lineage>
        <taxon>Eukaryota</taxon>
        <taxon>Viridiplantae</taxon>
        <taxon>Streptophyta</taxon>
        <taxon>Embryophyta</taxon>
        <taxon>Tracheophyta</taxon>
        <taxon>Spermatophyta</taxon>
        <taxon>Magnoliopsida</taxon>
        <taxon>Ranunculales</taxon>
        <taxon>Menispermaceae</taxon>
        <taxon>Menispermoideae</taxon>
        <taxon>Cissampelideae</taxon>
        <taxon>Stephania</taxon>
    </lineage>
</organism>
<reference evidence="2 3" key="1">
    <citation type="submission" date="2024-01" db="EMBL/GenBank/DDBJ databases">
        <title>Genome assemblies of Stephania.</title>
        <authorList>
            <person name="Yang L."/>
        </authorList>
    </citation>
    <scope>NUCLEOTIDE SEQUENCE [LARGE SCALE GENOMIC DNA]</scope>
    <source>
        <strain evidence="2">QJT</strain>
        <tissue evidence="2">Leaf</tissue>
    </source>
</reference>
<proteinExistence type="predicted"/>
<protein>
    <submittedName>
        <fullName evidence="2">Uncharacterized protein</fullName>
    </submittedName>
</protein>
<evidence type="ECO:0000313" key="2">
    <source>
        <dbReference type="EMBL" id="KAK9108700.1"/>
    </source>
</evidence>
<dbReference type="EMBL" id="JBBNAE010000007">
    <property type="protein sequence ID" value="KAK9108700.1"/>
    <property type="molecule type" value="Genomic_DNA"/>
</dbReference>
<sequence>MSDEGNARAHPAGVDQGMQALMAMMQAMHRSFEELMLELFRPPGGQGRGRQGGGSRTMSPDQLQRFHDSTSDEEDWDTWEEVDPDELSYEWVNWRGFLLTGAACTGLTWLELSAEDFLETPLLLLPSINYKVPTNQDGNTDQ</sequence>
<feature type="compositionally biased region" description="Gly residues" evidence="1">
    <location>
        <begin position="44"/>
        <end position="55"/>
    </location>
</feature>
<gene>
    <name evidence="2" type="ORF">Sjap_016760</name>
</gene>
<accession>A0AAP0NJI2</accession>
<comment type="caution">
    <text evidence="2">The sequence shown here is derived from an EMBL/GenBank/DDBJ whole genome shotgun (WGS) entry which is preliminary data.</text>
</comment>
<dbReference type="AlphaFoldDB" id="A0AAP0NJI2"/>
<evidence type="ECO:0000313" key="3">
    <source>
        <dbReference type="Proteomes" id="UP001417504"/>
    </source>
</evidence>
<feature type="region of interest" description="Disordered" evidence="1">
    <location>
        <begin position="40"/>
        <end position="79"/>
    </location>
</feature>
<dbReference type="Proteomes" id="UP001417504">
    <property type="component" value="Unassembled WGS sequence"/>
</dbReference>
<evidence type="ECO:0000256" key="1">
    <source>
        <dbReference type="SAM" id="MobiDB-lite"/>
    </source>
</evidence>
<keyword evidence="3" id="KW-1185">Reference proteome</keyword>